<evidence type="ECO:0000256" key="3">
    <source>
        <dbReference type="ARBA" id="ARBA00005115"/>
    </source>
</evidence>
<dbReference type="FunFam" id="3.60.20.40:FF:000001">
    <property type="entry name" value="Gamma-glutamyltranspeptidase 1"/>
    <property type="match status" value="1"/>
</dbReference>
<evidence type="ECO:0000256" key="6">
    <source>
        <dbReference type="PIRSR" id="PIRSR600101-1"/>
    </source>
</evidence>
<dbReference type="NCBIfam" id="TIGR00066">
    <property type="entry name" value="g_glut_trans"/>
    <property type="match status" value="1"/>
</dbReference>
<comment type="pathway">
    <text evidence="3 8">Sulfur metabolism; glutathione metabolism.</text>
</comment>
<evidence type="ECO:0000313" key="10">
    <source>
        <dbReference type="Proteomes" id="UP000195602"/>
    </source>
</evidence>
<comment type="function">
    <text evidence="8">Cleaves the gamma-glutamyl peptide bond of glutathione and glutathione conjugates.</text>
</comment>
<comment type="catalytic activity">
    <reaction evidence="5 8">
        <text>an N-terminal (5-L-glutamyl)-[peptide] + an alpha-amino acid = 5-L-glutamyl amino acid + an N-terminal L-alpha-aminoacyl-[peptide]</text>
        <dbReference type="Rhea" id="RHEA:23904"/>
        <dbReference type="Rhea" id="RHEA-COMP:9780"/>
        <dbReference type="Rhea" id="RHEA-COMP:9795"/>
        <dbReference type="ChEBI" id="CHEBI:77644"/>
        <dbReference type="ChEBI" id="CHEBI:78597"/>
        <dbReference type="ChEBI" id="CHEBI:78599"/>
        <dbReference type="ChEBI" id="CHEBI:78608"/>
        <dbReference type="EC" id="2.3.2.2"/>
    </reaction>
</comment>
<evidence type="ECO:0000256" key="2">
    <source>
        <dbReference type="ARBA" id="ARBA00001089"/>
    </source>
</evidence>
<evidence type="ECO:0000256" key="5">
    <source>
        <dbReference type="ARBA" id="ARBA00047417"/>
    </source>
</evidence>
<feature type="binding site" evidence="7">
    <location>
        <position position="145"/>
    </location>
    <ligand>
        <name>L-glutamate</name>
        <dbReference type="ChEBI" id="CHEBI:29985"/>
    </ligand>
</feature>
<comment type="caution">
    <text evidence="9">The sequence shown here is derived from an EMBL/GenBank/DDBJ whole genome shotgun (WGS) entry which is preliminary data.</text>
</comment>
<feature type="binding site" evidence="7">
    <location>
        <position position="474"/>
    </location>
    <ligand>
        <name>L-glutamate</name>
        <dbReference type="ChEBI" id="CHEBI:29985"/>
    </ligand>
</feature>
<sequence>MKDRVTRSVALAALILLGVYLFPRKMGDEVFAALAVVQPDPNYAPSFEPPAFSRPDYTMRASGRGPSLHPDSKLHAKGSRAMVSCDVPLCATMGKRILLAGGNAADAAVTVALCIGSVNSHSSGIGGGGFIVSSRGNESITIDAREMAPARAHKHMYDGAPLRAQFGGLAVAVPGELAGLEKLHALHGSGNLTWEQLFEPVVELNRRGWQASDVWVNAARTLHTLVLSPAPELGYNWDFIYKPHSRRVVDVGDIVTRPNYANTLEAIARNGSSALFYDPEGPIAPLLAARARSSGGILEAKDFAQYAVNVSPALRFDFAHNGSQYNVATAGGVSSGLALIAGLNFYSALEENGTTSDAVLQTHRLVEAMKWTASARSHLGDVNSTYWAGSVERYTSREWARDLILTEQYADNRTFAWPHYKPLYELTEPRGTSHFSVVDENGGAVGMTTTVNLLFGSSVYESTTGIVLNDEMDDFSLPNTSNAFNLTPSALNFVSPYKRPLSSTAPTIIRRDGQLHLVIGAAGGSRIVTAVLQAIIRSIYQNMPLIDTIAYPRLHHQLVPECIMAENSTLLDEEFGTAVVQNLHAMNHSFLDTGALTAMNAIKRTEDGGWEGVADFWRKRGGADGY</sequence>
<evidence type="ECO:0000256" key="1">
    <source>
        <dbReference type="ARBA" id="ARBA00001049"/>
    </source>
</evidence>
<evidence type="ECO:0000256" key="4">
    <source>
        <dbReference type="ARBA" id="ARBA00009381"/>
    </source>
</evidence>
<comment type="catalytic activity">
    <reaction evidence="2 8">
        <text>glutathione + H2O = L-cysteinylglycine + L-glutamate</text>
        <dbReference type="Rhea" id="RHEA:28807"/>
        <dbReference type="ChEBI" id="CHEBI:15377"/>
        <dbReference type="ChEBI" id="CHEBI:29985"/>
        <dbReference type="ChEBI" id="CHEBI:57925"/>
        <dbReference type="ChEBI" id="CHEBI:61694"/>
        <dbReference type="EC" id="3.4.19.13"/>
    </reaction>
</comment>
<dbReference type="InterPro" id="IPR043137">
    <property type="entry name" value="GGT_ssub_C"/>
</dbReference>
<dbReference type="EC" id="3.4.19.13" evidence="8"/>
<reference evidence="9 10" key="1">
    <citation type="submission" date="2017-04" db="EMBL/GenBank/DDBJ databases">
        <title>Draft genome of the yeast Clavispora lusitaniae type strain CBS 6936.</title>
        <authorList>
            <person name="Durrens P."/>
            <person name="Klopp C."/>
            <person name="Biteau N."/>
            <person name="Fitton-Ouhabi V."/>
            <person name="Dementhon K."/>
            <person name="Accoceberry I."/>
            <person name="Sherman D.J."/>
            <person name="Noel T."/>
        </authorList>
    </citation>
    <scope>NUCLEOTIDE SEQUENCE [LARGE SCALE GENOMIC DNA]</scope>
    <source>
        <strain evidence="9 10">CBS 6936</strain>
    </source>
</reference>
<comment type="similarity">
    <text evidence="4">Belongs to the gamma-glutamyltransferase family.</text>
</comment>
<dbReference type="PANTHER" id="PTHR11686">
    <property type="entry name" value="GAMMA GLUTAMYL TRANSPEPTIDASE"/>
    <property type="match status" value="1"/>
</dbReference>
<dbReference type="GO" id="GO:0005886">
    <property type="term" value="C:plasma membrane"/>
    <property type="evidence" value="ECO:0007669"/>
    <property type="project" value="TreeGrafter"/>
</dbReference>
<dbReference type="KEGG" id="clus:A9F13_04g00165"/>
<dbReference type="EMBL" id="LYUB02000004">
    <property type="protein sequence ID" value="OVF09547.1"/>
    <property type="molecule type" value="Genomic_DNA"/>
</dbReference>
<dbReference type="GO" id="GO:0036374">
    <property type="term" value="F:glutathione hydrolase activity"/>
    <property type="evidence" value="ECO:0007669"/>
    <property type="project" value="UniProtKB-UniRule"/>
</dbReference>
<dbReference type="AlphaFoldDB" id="A0AA91Q1V8"/>
<feature type="active site" description="Nucleophile" evidence="6">
    <location>
        <position position="432"/>
    </location>
</feature>
<dbReference type="GO" id="GO:0006751">
    <property type="term" value="P:glutathione catabolic process"/>
    <property type="evidence" value="ECO:0007669"/>
    <property type="project" value="UniProtKB-UniRule"/>
</dbReference>
<evidence type="ECO:0000313" key="9">
    <source>
        <dbReference type="EMBL" id="OVF09547.1"/>
    </source>
</evidence>
<evidence type="ECO:0000256" key="7">
    <source>
        <dbReference type="PIRSR" id="PIRSR600101-2"/>
    </source>
</evidence>
<protein>
    <recommendedName>
        <fullName evidence="8">Glutathione hydrolase</fullName>
        <ecNumber evidence="8">2.3.2.2</ecNumber>
        <ecNumber evidence="8">3.4.19.13</ecNumber>
    </recommendedName>
    <alternativeName>
        <fullName evidence="8">Gamma-glutamyltransferase</fullName>
    </alternativeName>
    <alternativeName>
        <fullName evidence="8">Gamma-glutamyltranspeptidase</fullName>
    </alternativeName>
</protein>
<keyword evidence="8" id="KW-0378">Hydrolase</keyword>
<dbReference type="PANTHER" id="PTHR11686:SF9">
    <property type="entry name" value="RE13973P"/>
    <property type="match status" value="1"/>
</dbReference>
<feature type="binding site" evidence="7">
    <location>
        <position position="524"/>
    </location>
    <ligand>
        <name>L-glutamate</name>
        <dbReference type="ChEBI" id="CHEBI:29985"/>
    </ligand>
</feature>
<name>A0AA91Q1V8_CLALS</name>
<dbReference type="GO" id="GO:0103068">
    <property type="term" value="F:leukotriene C4 gamma-glutamyl transferase activity"/>
    <property type="evidence" value="ECO:0007669"/>
    <property type="project" value="UniProtKB-EC"/>
</dbReference>
<dbReference type="SUPFAM" id="SSF56235">
    <property type="entry name" value="N-terminal nucleophile aminohydrolases (Ntn hydrolases)"/>
    <property type="match status" value="1"/>
</dbReference>
<proteinExistence type="inferred from homology"/>
<evidence type="ECO:0000256" key="8">
    <source>
        <dbReference type="RuleBase" id="RU368068"/>
    </source>
</evidence>
<dbReference type="GO" id="GO:0000324">
    <property type="term" value="C:fungal-type vacuole"/>
    <property type="evidence" value="ECO:0007669"/>
    <property type="project" value="TreeGrafter"/>
</dbReference>
<comment type="catalytic activity">
    <reaction evidence="1 8">
        <text>an S-substituted glutathione + H2O = an S-substituted L-cysteinylglycine + L-glutamate</text>
        <dbReference type="Rhea" id="RHEA:59468"/>
        <dbReference type="ChEBI" id="CHEBI:15377"/>
        <dbReference type="ChEBI" id="CHEBI:29985"/>
        <dbReference type="ChEBI" id="CHEBI:90779"/>
        <dbReference type="ChEBI" id="CHEBI:143103"/>
        <dbReference type="EC" id="3.4.19.13"/>
    </reaction>
</comment>
<keyword evidence="8" id="KW-0808">Transferase</keyword>
<accession>A0AA91Q1V8</accession>
<feature type="binding site" evidence="7">
    <location>
        <begin position="450"/>
        <end position="452"/>
    </location>
    <ligand>
        <name>L-glutamate</name>
        <dbReference type="ChEBI" id="CHEBI:29985"/>
    </ligand>
</feature>
<dbReference type="InterPro" id="IPR000101">
    <property type="entry name" value="GGT_peptidase"/>
</dbReference>
<organism evidence="9 10">
    <name type="scientific">Clavispora lusitaniae</name>
    <name type="common">Candida lusitaniae</name>
    <dbReference type="NCBI Taxonomy" id="36911"/>
    <lineage>
        <taxon>Eukaryota</taxon>
        <taxon>Fungi</taxon>
        <taxon>Dikarya</taxon>
        <taxon>Ascomycota</taxon>
        <taxon>Saccharomycotina</taxon>
        <taxon>Pichiomycetes</taxon>
        <taxon>Metschnikowiaceae</taxon>
        <taxon>Clavispora</taxon>
    </lineage>
</organism>
<dbReference type="InterPro" id="IPR043138">
    <property type="entry name" value="GGT_lsub"/>
</dbReference>
<dbReference type="InterPro" id="IPR029055">
    <property type="entry name" value="Ntn_hydrolases_N"/>
</dbReference>
<gene>
    <name evidence="9" type="ORF">A9F13_04g00165</name>
</gene>
<dbReference type="PRINTS" id="PR01210">
    <property type="entry name" value="GGTRANSPTASE"/>
</dbReference>
<dbReference type="Pfam" id="PF01019">
    <property type="entry name" value="G_glu_transpept"/>
    <property type="match status" value="1"/>
</dbReference>
<feature type="binding site" evidence="7">
    <location>
        <begin position="502"/>
        <end position="503"/>
    </location>
    <ligand>
        <name>L-glutamate</name>
        <dbReference type="ChEBI" id="CHEBI:29985"/>
    </ligand>
</feature>
<dbReference type="Gene3D" id="1.10.246.130">
    <property type="match status" value="1"/>
</dbReference>
<dbReference type="Gene3D" id="3.60.20.40">
    <property type="match status" value="1"/>
</dbReference>
<dbReference type="Proteomes" id="UP000195602">
    <property type="component" value="Unassembled WGS sequence"/>
</dbReference>
<keyword evidence="8" id="KW-0012">Acyltransferase</keyword>
<dbReference type="EC" id="2.3.2.2" evidence="8"/>